<protein>
    <submittedName>
        <fullName evidence="2">Uncharacterized protein</fullName>
    </submittedName>
</protein>
<feature type="compositionally biased region" description="Polar residues" evidence="1">
    <location>
        <begin position="1"/>
        <end position="12"/>
    </location>
</feature>
<organism evidence="2 3">
    <name type="scientific">Batillaria attramentaria</name>
    <dbReference type="NCBI Taxonomy" id="370345"/>
    <lineage>
        <taxon>Eukaryota</taxon>
        <taxon>Metazoa</taxon>
        <taxon>Spiralia</taxon>
        <taxon>Lophotrochozoa</taxon>
        <taxon>Mollusca</taxon>
        <taxon>Gastropoda</taxon>
        <taxon>Caenogastropoda</taxon>
        <taxon>Sorbeoconcha</taxon>
        <taxon>Cerithioidea</taxon>
        <taxon>Batillariidae</taxon>
        <taxon>Batillaria</taxon>
    </lineage>
</organism>
<comment type="caution">
    <text evidence="2">The sequence shown here is derived from an EMBL/GenBank/DDBJ whole genome shotgun (WGS) entry which is preliminary data.</text>
</comment>
<reference evidence="2 3" key="1">
    <citation type="journal article" date="2023" name="Sci. Data">
        <title>Genome assembly of the Korean intertidal mud-creeper Batillaria attramentaria.</title>
        <authorList>
            <person name="Patra A.K."/>
            <person name="Ho P.T."/>
            <person name="Jun S."/>
            <person name="Lee S.J."/>
            <person name="Kim Y."/>
            <person name="Won Y.J."/>
        </authorList>
    </citation>
    <scope>NUCLEOTIDE SEQUENCE [LARGE SCALE GENOMIC DNA]</scope>
    <source>
        <strain evidence="2">Wonlab-2016</strain>
    </source>
</reference>
<feature type="region of interest" description="Disordered" evidence="1">
    <location>
        <begin position="47"/>
        <end position="69"/>
    </location>
</feature>
<evidence type="ECO:0000313" key="3">
    <source>
        <dbReference type="Proteomes" id="UP001519460"/>
    </source>
</evidence>
<dbReference type="Proteomes" id="UP001519460">
    <property type="component" value="Unassembled WGS sequence"/>
</dbReference>
<name>A0ABD0KJ01_9CAEN</name>
<feature type="region of interest" description="Disordered" evidence="1">
    <location>
        <begin position="1"/>
        <end position="28"/>
    </location>
</feature>
<gene>
    <name evidence="2" type="ORF">BaRGS_00021649</name>
</gene>
<sequence>MSTSSDQGSQLRKQGEAGSPEAQCVPSSVRTALRRCVQTCPRRHRTGQGEIVSIFRESPQQTLRHPATQ</sequence>
<keyword evidence="3" id="KW-1185">Reference proteome</keyword>
<feature type="compositionally biased region" description="Polar residues" evidence="1">
    <location>
        <begin position="58"/>
        <end position="69"/>
    </location>
</feature>
<dbReference type="AlphaFoldDB" id="A0ABD0KJ01"/>
<evidence type="ECO:0000256" key="1">
    <source>
        <dbReference type="SAM" id="MobiDB-lite"/>
    </source>
</evidence>
<dbReference type="EMBL" id="JACVVK020000169">
    <property type="protein sequence ID" value="KAK7487154.1"/>
    <property type="molecule type" value="Genomic_DNA"/>
</dbReference>
<accession>A0ABD0KJ01</accession>
<evidence type="ECO:0000313" key="2">
    <source>
        <dbReference type="EMBL" id="KAK7487154.1"/>
    </source>
</evidence>
<proteinExistence type="predicted"/>